<accession>A0A1G2CZA1</accession>
<dbReference type="AlphaFoldDB" id="A0A1G2CZA1"/>
<evidence type="ECO:0000313" key="2">
    <source>
        <dbReference type="Proteomes" id="UP000177122"/>
    </source>
</evidence>
<comment type="caution">
    <text evidence="1">The sequence shown here is derived from an EMBL/GenBank/DDBJ whole genome shotgun (WGS) entry which is preliminary data.</text>
</comment>
<sequence length="66" mass="7683">MNLMKSVPDLEKDYLEIVRNLDAETIRAIEASPQFPPEQKGEIKFEHAHALYWQIQTQKNCPLIAM</sequence>
<evidence type="ECO:0000313" key="1">
    <source>
        <dbReference type="EMBL" id="OGZ05838.1"/>
    </source>
</evidence>
<protein>
    <submittedName>
        <fullName evidence="1">Uncharacterized protein</fullName>
    </submittedName>
</protein>
<gene>
    <name evidence="1" type="ORF">A2845_03470</name>
</gene>
<name>A0A1G2CZA1_9BACT</name>
<organism evidence="1 2">
    <name type="scientific">Candidatus Lloydbacteria bacterium RIFCSPHIGHO2_01_FULL_49_22</name>
    <dbReference type="NCBI Taxonomy" id="1798658"/>
    <lineage>
        <taxon>Bacteria</taxon>
        <taxon>Candidatus Lloydiibacteriota</taxon>
    </lineage>
</organism>
<dbReference type="EMBL" id="MHLI01000006">
    <property type="protein sequence ID" value="OGZ05838.1"/>
    <property type="molecule type" value="Genomic_DNA"/>
</dbReference>
<dbReference type="Proteomes" id="UP000177122">
    <property type="component" value="Unassembled WGS sequence"/>
</dbReference>
<reference evidence="1 2" key="1">
    <citation type="journal article" date="2016" name="Nat. Commun.">
        <title>Thousands of microbial genomes shed light on interconnected biogeochemical processes in an aquifer system.</title>
        <authorList>
            <person name="Anantharaman K."/>
            <person name="Brown C.T."/>
            <person name="Hug L.A."/>
            <person name="Sharon I."/>
            <person name="Castelle C.J."/>
            <person name="Probst A.J."/>
            <person name="Thomas B.C."/>
            <person name="Singh A."/>
            <person name="Wilkins M.J."/>
            <person name="Karaoz U."/>
            <person name="Brodie E.L."/>
            <person name="Williams K.H."/>
            <person name="Hubbard S.S."/>
            <person name="Banfield J.F."/>
        </authorList>
    </citation>
    <scope>NUCLEOTIDE SEQUENCE [LARGE SCALE GENOMIC DNA]</scope>
</reference>
<proteinExistence type="predicted"/>